<evidence type="ECO:0000256" key="2">
    <source>
        <dbReference type="PIRNR" id="PIRNR009303"/>
    </source>
</evidence>
<gene>
    <name evidence="5" type="primary">RAD9B</name>
</gene>
<dbReference type="Gene3D" id="3.70.10.10">
    <property type="match status" value="1"/>
</dbReference>
<dbReference type="PIRSF" id="PIRSF009303">
    <property type="entry name" value="Cell_cycle_RAD9"/>
    <property type="match status" value="1"/>
</dbReference>
<feature type="compositionally biased region" description="Polar residues" evidence="3">
    <location>
        <begin position="371"/>
        <end position="398"/>
    </location>
</feature>
<dbReference type="InterPro" id="IPR046938">
    <property type="entry name" value="DNA_clamp_sf"/>
</dbReference>
<evidence type="ECO:0000313" key="5">
    <source>
        <dbReference type="RefSeq" id="XP_004709760.2"/>
    </source>
</evidence>
<dbReference type="SUPFAM" id="SSF55979">
    <property type="entry name" value="DNA clamp"/>
    <property type="match status" value="1"/>
</dbReference>
<dbReference type="PANTHER" id="PTHR15237">
    <property type="entry name" value="DNA REPAIR PROTEIN RAD9"/>
    <property type="match status" value="1"/>
</dbReference>
<keyword evidence="4" id="KW-1185">Reference proteome</keyword>
<dbReference type="InterPro" id="IPR026584">
    <property type="entry name" value="Rad9"/>
</dbReference>
<sequence length="405" mass="44697">MLKCEMNGSQVKVFGKAIQALSRISDEFWLDPSENGLALRSVNSCRSAYGCILFSSLYFQRYQWSSPVGMNGKDPPPPLNCQLAMKSILPIFRCLNSLERNVEKCKILAKSDKSQVVIQFFCRYGIKKTYNLSFQESQPLQVLFEKKRCPNVLTVRPRLLAEAVVLFTSPQEEVTLAVTPRTVCLRSSSEEPMDLINSVYSEMFVGPDDFDFFQIGVDTEVTFCVKELKGILTFSEAIHVPMSIYFDFPGKPMALCIDDMLLEASFILATLVDIPSTTSSPQLCLSQASSRSDAIQSKSKVGEKVTNKGPECISAKAASKRLHPKETFENSPAWDPSGSPRRRRTDGAGSEVLGSSVGDTEGAPGCPNLKKFSSVSFGAVSSDQQEHVSQPPFQQSGKRQSRGDD</sequence>
<organism evidence="4 5">
    <name type="scientific">Echinops telfairi</name>
    <name type="common">Lesser hedgehog tenrec</name>
    <dbReference type="NCBI Taxonomy" id="9371"/>
    <lineage>
        <taxon>Eukaryota</taxon>
        <taxon>Metazoa</taxon>
        <taxon>Chordata</taxon>
        <taxon>Craniata</taxon>
        <taxon>Vertebrata</taxon>
        <taxon>Euteleostomi</taxon>
        <taxon>Mammalia</taxon>
        <taxon>Eutheria</taxon>
        <taxon>Afrotheria</taxon>
        <taxon>Tenrecidae</taxon>
        <taxon>Tenrecinae</taxon>
        <taxon>Echinops</taxon>
    </lineage>
</organism>
<dbReference type="Pfam" id="PF04139">
    <property type="entry name" value="Rad9"/>
    <property type="match status" value="1"/>
</dbReference>
<accession>A0ABM0IX14</accession>
<proteinExistence type="inferred from homology"/>
<dbReference type="Proteomes" id="UP000694863">
    <property type="component" value="Unplaced"/>
</dbReference>
<evidence type="ECO:0000256" key="3">
    <source>
        <dbReference type="SAM" id="MobiDB-lite"/>
    </source>
</evidence>
<name>A0ABM0IX14_ECHTE</name>
<evidence type="ECO:0000313" key="4">
    <source>
        <dbReference type="Proteomes" id="UP000694863"/>
    </source>
</evidence>
<comment type="similarity">
    <text evidence="1 2">Belongs to the rad9 family.</text>
</comment>
<reference evidence="5" key="1">
    <citation type="submission" date="2025-08" db="UniProtKB">
        <authorList>
            <consortium name="RefSeq"/>
        </authorList>
    </citation>
    <scope>IDENTIFICATION</scope>
</reference>
<protein>
    <recommendedName>
        <fullName evidence="2">Cell cycle checkpoint control protein</fullName>
    </recommendedName>
</protein>
<dbReference type="PANTHER" id="PTHR15237:SF2">
    <property type="entry name" value="CELL CYCLE CHECKPOINT CONTROL PROTEIN RAD9B"/>
    <property type="match status" value="1"/>
</dbReference>
<dbReference type="RefSeq" id="XP_004709760.2">
    <property type="nucleotide sequence ID" value="XM_004709703.3"/>
</dbReference>
<dbReference type="CDD" id="cd00577">
    <property type="entry name" value="PCNA"/>
    <property type="match status" value="1"/>
</dbReference>
<dbReference type="InterPro" id="IPR007268">
    <property type="entry name" value="Rad9/Ddc1"/>
</dbReference>
<evidence type="ECO:0000256" key="1">
    <source>
        <dbReference type="ARBA" id="ARBA00008494"/>
    </source>
</evidence>
<feature type="region of interest" description="Disordered" evidence="3">
    <location>
        <begin position="318"/>
        <end position="405"/>
    </location>
</feature>
<dbReference type="GeneID" id="101658692"/>